<protein>
    <submittedName>
        <fullName evidence="6">Elongation factor G</fullName>
    </submittedName>
</protein>
<dbReference type="CDD" id="cd16262">
    <property type="entry name" value="EFG_III"/>
    <property type="match status" value="1"/>
</dbReference>
<dbReference type="Proteomes" id="UP000886124">
    <property type="component" value="Unassembled WGS sequence"/>
</dbReference>
<dbReference type="PROSITE" id="PS51722">
    <property type="entry name" value="G_TR_2"/>
    <property type="match status" value="1"/>
</dbReference>
<evidence type="ECO:0000256" key="4">
    <source>
        <dbReference type="SAM" id="MobiDB-lite"/>
    </source>
</evidence>
<dbReference type="AlphaFoldDB" id="A0A7V5PQU7"/>
<dbReference type="EMBL" id="DROD01000649">
    <property type="protein sequence ID" value="HHJ53561.1"/>
    <property type="molecule type" value="Genomic_DNA"/>
</dbReference>
<dbReference type="InterPro" id="IPR005225">
    <property type="entry name" value="Small_GTP-bd"/>
</dbReference>
<keyword evidence="3" id="KW-0342">GTP-binding</keyword>
<dbReference type="InterPro" id="IPR009022">
    <property type="entry name" value="EFG_III"/>
</dbReference>
<dbReference type="InterPro" id="IPR005517">
    <property type="entry name" value="Transl_elong_EFG/EF2_IV"/>
</dbReference>
<organism evidence="6">
    <name type="scientific">Caldithrix abyssi</name>
    <dbReference type="NCBI Taxonomy" id="187145"/>
    <lineage>
        <taxon>Bacteria</taxon>
        <taxon>Pseudomonadati</taxon>
        <taxon>Calditrichota</taxon>
        <taxon>Calditrichia</taxon>
        <taxon>Calditrichales</taxon>
        <taxon>Calditrichaceae</taxon>
        <taxon>Caldithrix</taxon>
    </lineage>
</organism>
<evidence type="ECO:0000259" key="5">
    <source>
        <dbReference type="PROSITE" id="PS51722"/>
    </source>
</evidence>
<dbReference type="SUPFAM" id="SSF54211">
    <property type="entry name" value="Ribosomal protein S5 domain 2-like"/>
    <property type="match status" value="1"/>
</dbReference>
<dbReference type="GO" id="GO:0003924">
    <property type="term" value="F:GTPase activity"/>
    <property type="evidence" value="ECO:0007669"/>
    <property type="project" value="InterPro"/>
</dbReference>
<evidence type="ECO:0000313" key="6">
    <source>
        <dbReference type="EMBL" id="HHJ53561.1"/>
    </source>
</evidence>
<dbReference type="SUPFAM" id="SSF50447">
    <property type="entry name" value="Translation proteins"/>
    <property type="match status" value="1"/>
</dbReference>
<dbReference type="SUPFAM" id="SSF52540">
    <property type="entry name" value="P-loop containing nucleoside triphosphate hydrolases"/>
    <property type="match status" value="1"/>
</dbReference>
<feature type="region of interest" description="Disordered" evidence="4">
    <location>
        <begin position="481"/>
        <end position="512"/>
    </location>
</feature>
<dbReference type="PANTHER" id="PTHR43261">
    <property type="entry name" value="TRANSLATION ELONGATION FACTOR G-RELATED"/>
    <property type="match status" value="1"/>
</dbReference>
<dbReference type="GO" id="GO:0003746">
    <property type="term" value="F:translation elongation factor activity"/>
    <property type="evidence" value="ECO:0007669"/>
    <property type="project" value="UniProtKB-KW"/>
</dbReference>
<dbReference type="CDD" id="cd04088">
    <property type="entry name" value="EFG_mtEFG_II"/>
    <property type="match status" value="1"/>
</dbReference>
<dbReference type="InterPro" id="IPR053905">
    <property type="entry name" value="EF-G-like_DII"/>
</dbReference>
<evidence type="ECO:0000256" key="2">
    <source>
        <dbReference type="ARBA" id="ARBA00022768"/>
    </source>
</evidence>
<dbReference type="CDD" id="cd04170">
    <property type="entry name" value="EF-G_bact"/>
    <property type="match status" value="1"/>
</dbReference>
<feature type="compositionally biased region" description="Basic residues" evidence="4">
    <location>
        <begin position="481"/>
        <end position="493"/>
    </location>
</feature>
<keyword evidence="1" id="KW-0547">Nucleotide-binding</keyword>
<dbReference type="InterPro" id="IPR035647">
    <property type="entry name" value="EFG_III/V"/>
</dbReference>
<feature type="compositionally biased region" description="Basic and acidic residues" evidence="4">
    <location>
        <begin position="502"/>
        <end position="512"/>
    </location>
</feature>
<dbReference type="GO" id="GO:0005525">
    <property type="term" value="F:GTP binding"/>
    <property type="evidence" value="ECO:0007669"/>
    <property type="project" value="UniProtKB-KW"/>
</dbReference>
<dbReference type="InterPro" id="IPR000795">
    <property type="entry name" value="T_Tr_GTP-bd_dom"/>
</dbReference>
<dbReference type="InterPro" id="IPR014721">
    <property type="entry name" value="Ribsml_uS5_D2-typ_fold_subgr"/>
</dbReference>
<name>A0A7V5PQU7_CALAY</name>
<dbReference type="Gene3D" id="3.30.70.870">
    <property type="entry name" value="Elongation Factor G (Translational Gtpase), domain 3"/>
    <property type="match status" value="1"/>
</dbReference>
<dbReference type="SUPFAM" id="SSF54980">
    <property type="entry name" value="EF-G C-terminal domain-like"/>
    <property type="match status" value="1"/>
</dbReference>
<sequence length="512" mass="57115">MKEFQTGQIRNIGLCGHGSTGKTSLTEALLFNMKKITRQGTIENGTTVSDYSEEEIERQISLNTAITHGIWKDHKINILDTPGYTDFFGEVVGTMRVVDTVFITISASSGVEVGTELVWQEAVKNNVPRFFVINKLDRENIDFDGVFQSIVESFGNQVVLTQFPVETGPNFDSIIDLFRMKMLKFAKDGSGNFTEEDIPAELSDKAEEYHLKLVEAVAESDDSLMEKYFEAGELTEDEFRAGFKKAVAEDAVFPVFIASATTNVGPKRLLDVIVNFCPAPNERGEVKGENDQTRKVDSSEPLSLFIFKTLSEMHMGELSYFKVMSGSVKTGDEVVNMSDGHGERIGQIFILNGKEKENVDKLNAGDIGAVVKLKNTHTGDTLCAKGKEIKYPKIDFPEAIIRTAIKPKAKGDEEKISHGLQVLHDEDPTFVYYQDPELHQTIVSGQGELHLQIILERLKKKFGVDVDEEEPRIPYRETIKKKATAQGKFKKQSGGRGQYGDCHLRLEPLPRG</sequence>
<evidence type="ECO:0000256" key="3">
    <source>
        <dbReference type="ARBA" id="ARBA00023134"/>
    </source>
</evidence>
<reference evidence="6" key="1">
    <citation type="journal article" date="2020" name="mSystems">
        <title>Genome- and Community-Level Interaction Insights into Carbon Utilization and Element Cycling Functions of Hydrothermarchaeota in Hydrothermal Sediment.</title>
        <authorList>
            <person name="Zhou Z."/>
            <person name="Liu Y."/>
            <person name="Xu W."/>
            <person name="Pan J."/>
            <person name="Luo Z.H."/>
            <person name="Li M."/>
        </authorList>
    </citation>
    <scope>NUCLEOTIDE SEQUENCE [LARGE SCALE GENOMIC DNA]</scope>
    <source>
        <strain evidence="6">HyVt-527</strain>
    </source>
</reference>
<evidence type="ECO:0000256" key="1">
    <source>
        <dbReference type="ARBA" id="ARBA00022741"/>
    </source>
</evidence>
<proteinExistence type="predicted"/>
<dbReference type="Gene3D" id="3.40.50.300">
    <property type="entry name" value="P-loop containing nucleotide triphosphate hydrolases"/>
    <property type="match status" value="1"/>
</dbReference>
<dbReference type="GO" id="GO:0032790">
    <property type="term" value="P:ribosome disassembly"/>
    <property type="evidence" value="ECO:0007669"/>
    <property type="project" value="TreeGrafter"/>
</dbReference>
<dbReference type="NCBIfam" id="NF009381">
    <property type="entry name" value="PRK12740.1-5"/>
    <property type="match status" value="1"/>
</dbReference>
<dbReference type="Pfam" id="PF03764">
    <property type="entry name" value="EFG_IV"/>
    <property type="match status" value="1"/>
</dbReference>
<dbReference type="InterPro" id="IPR020568">
    <property type="entry name" value="Ribosomal_Su5_D2-typ_SF"/>
</dbReference>
<dbReference type="InterPro" id="IPR009000">
    <property type="entry name" value="Transl_B-barrel_sf"/>
</dbReference>
<dbReference type="InterPro" id="IPR041095">
    <property type="entry name" value="EFG_II"/>
</dbReference>
<comment type="caution">
    <text evidence="6">The sequence shown here is derived from an EMBL/GenBank/DDBJ whole genome shotgun (WGS) entry which is preliminary data.</text>
</comment>
<dbReference type="Gene3D" id="2.40.30.10">
    <property type="entry name" value="Translation factors"/>
    <property type="match status" value="1"/>
</dbReference>
<dbReference type="NCBIfam" id="TIGR00231">
    <property type="entry name" value="small_GTP"/>
    <property type="match status" value="1"/>
</dbReference>
<feature type="non-terminal residue" evidence="6">
    <location>
        <position position="512"/>
    </location>
</feature>
<dbReference type="Pfam" id="PF00009">
    <property type="entry name" value="GTP_EFTU"/>
    <property type="match status" value="1"/>
</dbReference>
<dbReference type="Gene3D" id="3.30.230.10">
    <property type="match status" value="1"/>
</dbReference>
<dbReference type="Pfam" id="PF14492">
    <property type="entry name" value="EFG_III"/>
    <property type="match status" value="1"/>
</dbReference>
<dbReference type="PANTHER" id="PTHR43261:SF6">
    <property type="entry name" value="ELONGATION FACTOR G-LIKE PROTEIN"/>
    <property type="match status" value="1"/>
</dbReference>
<gene>
    <name evidence="6" type="ORF">ENJ89_10230</name>
</gene>
<feature type="domain" description="Tr-type G" evidence="5">
    <location>
        <begin position="7"/>
        <end position="281"/>
    </location>
</feature>
<keyword evidence="2 6" id="KW-0251">Elongation factor</keyword>
<dbReference type="PRINTS" id="PR00315">
    <property type="entry name" value="ELONGATNFCT"/>
</dbReference>
<dbReference type="Pfam" id="PF22042">
    <property type="entry name" value="EF-G_D2"/>
    <property type="match status" value="1"/>
</dbReference>
<keyword evidence="2 6" id="KW-0648">Protein biosynthesis</keyword>
<accession>A0A7V5PQU7</accession>
<dbReference type="InterPro" id="IPR027417">
    <property type="entry name" value="P-loop_NTPase"/>
</dbReference>